<dbReference type="EMBL" id="BAAAZO010000011">
    <property type="protein sequence ID" value="GAA3630375.1"/>
    <property type="molecule type" value="Genomic_DNA"/>
</dbReference>
<feature type="domain" description="IPT/TIG" evidence="4">
    <location>
        <begin position="2176"/>
        <end position="2259"/>
    </location>
</feature>
<gene>
    <name evidence="5" type="ORF">GCM10022223_55110</name>
</gene>
<feature type="domain" description="IPT/TIG" evidence="4">
    <location>
        <begin position="639"/>
        <end position="723"/>
    </location>
</feature>
<feature type="domain" description="IPT/TIG" evidence="4">
    <location>
        <begin position="1330"/>
        <end position="1414"/>
    </location>
</feature>
<feature type="compositionally biased region" description="Low complexity" evidence="1">
    <location>
        <begin position="3784"/>
        <end position="3794"/>
    </location>
</feature>
<proteinExistence type="predicted"/>
<feature type="domain" description="IPT/TIG" evidence="4">
    <location>
        <begin position="295"/>
        <end position="379"/>
    </location>
</feature>
<dbReference type="PROSITE" id="PS50194">
    <property type="entry name" value="FILAMIN_REPEAT"/>
    <property type="match status" value="1"/>
</dbReference>
<feature type="region of interest" description="Disordered" evidence="1">
    <location>
        <begin position="3704"/>
        <end position="3794"/>
    </location>
</feature>
<feature type="signal peptide" evidence="3">
    <location>
        <begin position="1"/>
        <end position="23"/>
    </location>
</feature>
<sequence length="3850" mass="366044">MLVVVLLAWVLIPLTAQRSDAFAGIVIAGAYGGRDLGSAASPANTIYSQASYPATPSANQGSVGGLTTLGAMSSTATADPLTDTASSTANSGGLSVAGVLSLAAASATCTATPSGATATVQASGLTLLGLPVNTVPAGNIPPNTTIQQTDLFGQNTGYITFNEQTYTTSGGQYYMVTNAVHVVNKTTAGVVTGNIELAHVECGTTAPITPVISSIAPNQGPGTGGTTVTVTGINLFAITSVTFGAANATSYAMNVSRTTLTAVAPAGTGIASIRITNVAGTSADTATDDFSYIPKPTVTAVNPVIGPTAGGTSAVITGTNLATATGVKFGANTATSFVVNSNTQITAVAPARSAGQIDITVTAVGGTSDAVTADQYTYVAPPTVTNVSPPTGPLTAGTNVTVTGTDFTGVTAVRFGATNAVSYTVNSATQLTAVAPAGSVGPVDVTVTAVGGASATGSADLYTYAAVPTVTAVVPSSGPTSAGTSVVITGTALTGATAVKFGTTAATGFTVNSATQITATAPAGTAGPADVTVTTPGGTSPVSAADQYTYVTAPAVTSISPTRGPLAGGTTVVITGTTLGGASAVRFGALNATSFVPNSPTQITAVAPAGAAGTVDVTVTTVGGTSATSSAGRFTYVAAPAVTNVSPPAGPIAGGTGVTVTGTDFTGATSVTFGGTAATSVTVSSDTQMVVTAPARTAGTVDIVVTAPGGVSATSSADQFTYYNAPTVTALSPASGPTTAGASVVVTGTGLTGATAVKFGAGTASSFVVTSSTQITAVAPSGSVGPVDVTVTTPGGISALTPADRYTYLAAPTVSAVSPGRGPLGGGNSVVIAGANLTGASVVRFGTSNAASFTVNSATQITAVAPAGSLGPVDVTVTTLGGTSPTSSAGQYSYVAAPTVTAVSPTTGSTTGGTTVTVTGTGFTGASSVSFGGTPATGVITVSSDTQITAVSPAHAAGPVDVTVTAPGGVSATSAADRFTFVAPPAVTGLNPSGGAAIGSLTQVVTITGTGFTGATSVTFDGYPTIQILSVTPTQIQIRGIPPHPTGQVHVQVTNPYGTSDAIPADLYTYQGLPTLTSISPASGPTAGGNTVVLTGTGFLTTTDVSFGANAATYTVNSDSQITATVPAGSAGAVNVVVSTLYGLTGGSSPLQYTYVVAPAVTSVSPVAGPVGGGTVVTINGTGFSGATGVSFGGVAATGVSVSSGSLITVFAPAQAAGPVDVTVTTVGGTSAVVAGDVYTYVAAPVVTAVAPSAGPVSGGTTVVVTGIGFTGASSVSFGSTAATSFTVDSGTRITAVAPAGTAGAVDVRVTTVGGTSGVVGGDVYTYVAAPTVTLVAPSAGPLAGGSTVVVTGTGFTGASAVSFGSGSATSYVVNSATQITAVAPPGSAGTVDVRVTAVGGTSAVVVADRFSYQAAPAITGLSPTHGPVGGGTLVSITGSSFTGATTVTFDGIAAAGVIAVSTDTLIIAQAPAHVAGPVSVVVTAPGGTSAAAGFLYVGTPVVSGLSPLNGPIAGGTSVVITGTGFTTGSGATAVQFGGTNASTYTVNSDTQITAVTPPHGAGAAGVTVTTADGGTSAPGTFTYIPVPTVTGISPAQGPEAGGISVIVGGTGFTTASSVRFDGNSASFTVDSDTRITAVAPAGTGRADVTVTTVGGASATGAVDRFRYVGTPTLTSVSPTSGPVAGGTSVTITGTQFYGVTGVSFGGVAATSYTVVGPTQITATTPAGSAGPVDVRVTTGDGGTSSAGTSFIYVADPVVASLLPAGGATGGGAVVVISGSGFSGATAVRFGSVPAASFTVSSGSQITAVSPAGAVGTVDVTVVGPYVTSATSSSDRFTYAAGPTLTGVTPSAGPLAGGTVVSIAGTGFTLTSTVTVGGNAATSVQYVSPAQLSAVVPAGSAGPADVVVATPYGQDSLTGGYVYCTAPSVSALTPDAGPESGGTVVTITGTGFTDATQVRFGSSVATFTVSTDTRITATAPAGTGSVDVTVTGPGGVSVLSVADRFRYAPVPVVTSLSPVFGPTAGGTTLTLTGTGLTDVSSLAVGGSSVSFTVVSDSVVTLVTPPGLPGNAAVVVTTAGGTSAPISFRYADAPSVSGLSPDAGPLGGGTAVTVTGTDFAPGSTVTFGGVAAVVQYVSPTQLIADSPARGSAGAVNVVVATAYGTSATGNLFTYKVSPTFSGVSPGAGPEAGGTLVTVDGSGFTGASNVSFGGVAGTGLTVSSDTRITVFAPAGSGIVDVVVTAPGGVSAVSVAGRYRYAPVPVVTRVNPSSGPLSGGTSFTVTGSGFSAATDVTVDGVSVGFSLVDGSTLTLTTPSHAAGSVPVVVVTPGGTSAPVTFTYVNAPTVTALTPDAGPLSGGTAVTVSGTGFTLASTVAFGGAAAASVQFISPSQLIAVLPVRGSAGGVNVVVTTAYGSSGPGNTFTYTDAPTISSVSPGAGPLSGGTTVTLAGSGLTGASGVTFDGVAAVSYTVNSDASITAVAPAGSPGNAVVRVTTVGGSSTGVFRYANVPIVSGVSPVAGPEAGGTLVTVDGSGFFGATVVRFGAVAASGFTVSSDSRISVFAPPGTGTVDVVVTAPGGVSASSSADRYRYAPVPSIGTAAPDTGPLAGGTVVTLSGSGFIGTTGLTIGGVPVVFTVLNDSTITFTTPPGSAGSADIVVTTPGGVSAPVMFTYADIPSVHGVSPDEGPIAGGAIVTITGTGFGGATAVAFGGVPATGFAVMSPTQITATSPAQAVGVVDVRVTGPGGTTATSSGDRFTYRAVPVIGALSPSSGPVTGGTPVTLSGSGFDGATSVRVGGVAVPFSVADDFTIAFTTPAGTGAAAVIISTAGGSAGSIFTFAAAPTVTALAPAAGPLSGGTSVTIDGTGFTLASTVAFGAQPAASVQFVGPTRLVAAAPAVPSASTVSVVVTTAYGNSGAVSDFIYTDVPVITGVQPASGPLNGGNTVVISGFDFNSATGVSFGPVAAVSYSVISDTEISAVAPAQGAGPVDVLISGTGGTSPITIGGRYLYLAVPVVSSLAPDAGPTAGGTGVTITGTGFTNSSQVTFDGTPAGSVQFVSATELVATSPAHPAGIVDVVVTTAGGSSLLGGAFEYQVAPVLSGVAPSSGPLAGGTTVTLSGSGFTPASTVRFGSLPASVQYVSANRLDVVSPAGSAGAVNVVVTTAGGDSAPEIFSYLDIPGISSVTPASGPLAGGSVVTVRGSGFTGATALRFGALSATNWTVSNDTTITAVVPTATTGGPVNVTVTAPGGPTPATSTSTYAYVAAPVLTGVTRVSGPVTGGTSVTIRGAGLTGATKVLIGGVAVTFTVQDDTTITAVTPPGSSGAADVVVTTVGGDSAPGTFTYVPVPLIVTLSPDAGPTAGGTTLTINGSGLAGGTVTVDGASVTPDSVTDSSIILRTPAHPAGTVTVRVATAGGAADSQFTYVAPQSTPVLSSVDPASGPEAGGNTVTLTGVGFTGATEVKFGAGPASFTVVDDSTVTAVVPAGIAGAVLVSVTTPNGTTGGTVSYSYVEPPVAPTVTGVTPAFGPVAGGTPITITGTGFDADTTVTFDGVPGSGVVVGASTTRLFRALPSGIRAASSTSLTVLTPAHAEGPAAVTVTNTAGSADAEIDFTYVPPLLEATISLEVEVNAATAVAPQGSLSAGLKVLACSIPNRGASSVAASAAFCRYTAPDQAGTDAFTMQITDAIGQTATQAVRITVVENDPGGQGTGGGGGNDGGGTGSGGGGGNDNSGGSGSGKPGSGGGSGSGGGGGNDTPGRGDPTIGVPTPTTSPVSPVPTTSPVPEAATPSPTPAPTVFNGALPKSLLIPLIIGIGALLVAVLAASTWYLWWPWLLLLLARRRRRKNDD</sequence>
<feature type="domain" description="IPT/TIG" evidence="4">
    <location>
        <begin position="3014"/>
        <end position="3096"/>
    </location>
</feature>
<organism evidence="5 6">
    <name type="scientific">Kineosporia mesophila</name>
    <dbReference type="NCBI Taxonomy" id="566012"/>
    <lineage>
        <taxon>Bacteria</taxon>
        <taxon>Bacillati</taxon>
        <taxon>Actinomycetota</taxon>
        <taxon>Actinomycetes</taxon>
        <taxon>Kineosporiales</taxon>
        <taxon>Kineosporiaceae</taxon>
        <taxon>Kineosporia</taxon>
    </lineage>
</organism>
<feature type="domain" description="IPT/TIG" evidence="4">
    <location>
        <begin position="3518"/>
        <end position="3617"/>
    </location>
</feature>
<dbReference type="InterPro" id="IPR014756">
    <property type="entry name" value="Ig_E-set"/>
</dbReference>
<dbReference type="PANTHER" id="PTHR22625:SF70">
    <property type="entry name" value="PLEXIN A, ISOFORM A"/>
    <property type="match status" value="1"/>
</dbReference>
<dbReference type="SUPFAM" id="SSF81296">
    <property type="entry name" value="E set domains"/>
    <property type="match status" value="40"/>
</dbReference>
<feature type="chain" id="PRO_5046296353" description="IPT/TIG domain-containing protein" evidence="3">
    <location>
        <begin position="24"/>
        <end position="3850"/>
    </location>
</feature>
<accession>A0ABP7AEG5</accession>
<feature type="domain" description="IPT/TIG" evidence="4">
    <location>
        <begin position="1671"/>
        <end position="1754"/>
    </location>
</feature>
<feature type="domain" description="IPT/TIG" evidence="4">
    <location>
        <begin position="2510"/>
        <end position="2593"/>
    </location>
</feature>
<dbReference type="CDD" id="cd00102">
    <property type="entry name" value="IPT"/>
    <property type="match status" value="22"/>
</dbReference>
<dbReference type="InterPro" id="IPR017868">
    <property type="entry name" value="Filamin/ABP280_repeat-like"/>
</dbReference>
<keyword evidence="2" id="KW-0812">Transmembrane</keyword>
<dbReference type="Proteomes" id="UP001501074">
    <property type="component" value="Unassembled WGS sequence"/>
</dbReference>
<feature type="domain" description="IPT/TIG" evidence="4">
    <location>
        <begin position="1587"/>
        <end position="1669"/>
    </location>
</feature>
<evidence type="ECO:0000259" key="4">
    <source>
        <dbReference type="SMART" id="SM00429"/>
    </source>
</evidence>
<feature type="domain" description="IPT/TIG" evidence="4">
    <location>
        <begin position="3267"/>
        <end position="3347"/>
    </location>
</feature>
<evidence type="ECO:0000256" key="1">
    <source>
        <dbReference type="SAM" id="MobiDB-lite"/>
    </source>
</evidence>
<dbReference type="Gene3D" id="2.60.40.10">
    <property type="entry name" value="Immunoglobulins"/>
    <property type="match status" value="40"/>
</dbReference>
<keyword evidence="3" id="KW-0732">Signal</keyword>
<feature type="domain" description="IPT/TIG" evidence="4">
    <location>
        <begin position="2092"/>
        <end position="2174"/>
    </location>
</feature>
<keyword evidence="6" id="KW-1185">Reference proteome</keyword>
<feature type="domain" description="IPT/TIG" evidence="4">
    <location>
        <begin position="1756"/>
        <end position="1840"/>
    </location>
</feature>
<feature type="domain" description="IPT/TIG" evidence="4">
    <location>
        <begin position="2261"/>
        <end position="2341"/>
    </location>
</feature>
<protein>
    <recommendedName>
        <fullName evidence="4">IPT/TIG domain-containing protein</fullName>
    </recommendedName>
</protein>
<feature type="domain" description="IPT/TIG" evidence="4">
    <location>
        <begin position="897"/>
        <end position="982"/>
    </location>
</feature>
<feature type="domain" description="IPT/TIG" evidence="4">
    <location>
        <begin position="3180"/>
        <end position="3265"/>
    </location>
</feature>
<evidence type="ECO:0000313" key="6">
    <source>
        <dbReference type="Proteomes" id="UP001501074"/>
    </source>
</evidence>
<feature type="domain" description="IPT/TIG" evidence="4">
    <location>
        <begin position="1158"/>
        <end position="1242"/>
    </location>
</feature>
<feature type="compositionally biased region" description="Gly residues" evidence="1">
    <location>
        <begin position="3708"/>
        <end position="3757"/>
    </location>
</feature>
<feature type="domain" description="IPT/TIG" evidence="4">
    <location>
        <begin position="1842"/>
        <end position="1924"/>
    </location>
</feature>
<feature type="domain" description="IPT/TIG" evidence="4">
    <location>
        <begin position="209"/>
        <end position="293"/>
    </location>
</feature>
<feature type="domain" description="IPT/TIG" evidence="4">
    <location>
        <begin position="1073"/>
        <end position="1156"/>
    </location>
</feature>
<feature type="domain" description="IPT/TIG" evidence="4">
    <location>
        <begin position="3432"/>
        <end position="3513"/>
    </location>
</feature>
<evidence type="ECO:0000256" key="2">
    <source>
        <dbReference type="SAM" id="Phobius"/>
    </source>
</evidence>
<feature type="domain" description="IPT/TIG" evidence="4">
    <location>
        <begin position="811"/>
        <end position="895"/>
    </location>
</feature>
<feature type="domain" description="IPT/TIG" evidence="4">
    <location>
        <begin position="553"/>
        <end position="637"/>
    </location>
</feature>
<feature type="domain" description="IPT/TIG" evidence="4">
    <location>
        <begin position="2843"/>
        <end position="2926"/>
    </location>
</feature>
<evidence type="ECO:0000256" key="3">
    <source>
        <dbReference type="SAM" id="SignalP"/>
    </source>
</evidence>
<dbReference type="SMART" id="SM00429">
    <property type="entry name" value="IPT"/>
    <property type="match status" value="39"/>
</dbReference>
<dbReference type="CDD" id="cd00603">
    <property type="entry name" value="IPT_PCSR"/>
    <property type="match status" value="8"/>
</dbReference>
<feature type="domain" description="IPT/TIG" evidence="4">
    <location>
        <begin position="1500"/>
        <end position="1585"/>
    </location>
</feature>
<feature type="domain" description="IPT/TIG" evidence="4">
    <location>
        <begin position="2677"/>
        <end position="2761"/>
    </location>
</feature>
<feature type="transmembrane region" description="Helical" evidence="2">
    <location>
        <begin position="3808"/>
        <end position="3841"/>
    </location>
</feature>
<evidence type="ECO:0000313" key="5">
    <source>
        <dbReference type="EMBL" id="GAA3630375.1"/>
    </source>
</evidence>
<feature type="domain" description="IPT/TIG" evidence="4">
    <location>
        <begin position="2343"/>
        <end position="2426"/>
    </location>
</feature>
<feature type="domain" description="IPT/TIG" evidence="4">
    <location>
        <begin position="2595"/>
        <end position="2675"/>
    </location>
</feature>
<feature type="domain" description="IPT/TIG" evidence="4">
    <location>
        <begin position="2010"/>
        <end position="2090"/>
    </location>
</feature>
<reference evidence="6" key="1">
    <citation type="journal article" date="2019" name="Int. J. Syst. Evol. Microbiol.">
        <title>The Global Catalogue of Microorganisms (GCM) 10K type strain sequencing project: providing services to taxonomists for standard genome sequencing and annotation.</title>
        <authorList>
            <consortium name="The Broad Institute Genomics Platform"/>
            <consortium name="The Broad Institute Genome Sequencing Center for Infectious Disease"/>
            <person name="Wu L."/>
            <person name="Ma J."/>
        </authorList>
    </citation>
    <scope>NUCLEOTIDE SEQUENCE [LARGE SCALE GENOMIC DNA]</scope>
    <source>
        <strain evidence="6">JCM 16902</strain>
    </source>
</reference>
<feature type="domain" description="IPT/TIG" evidence="4">
    <location>
        <begin position="3349"/>
        <end position="3427"/>
    </location>
</feature>
<feature type="compositionally biased region" description="Low complexity" evidence="1">
    <location>
        <begin position="3758"/>
        <end position="3776"/>
    </location>
</feature>
<feature type="domain" description="IPT/TIG" evidence="4">
    <location>
        <begin position="1926"/>
        <end position="2008"/>
    </location>
</feature>
<keyword evidence="2" id="KW-0472">Membrane</keyword>
<feature type="domain" description="IPT/TIG" evidence="4">
    <location>
        <begin position="1416"/>
        <end position="1498"/>
    </location>
</feature>
<name>A0ABP7AEG5_9ACTN</name>
<feature type="domain" description="IPT/TIG" evidence="4">
    <location>
        <begin position="2428"/>
        <end position="2508"/>
    </location>
</feature>
<dbReference type="InterPro" id="IPR002909">
    <property type="entry name" value="IPT_dom"/>
</dbReference>
<feature type="domain" description="IPT/TIG" evidence="4">
    <location>
        <begin position="381"/>
        <end position="465"/>
    </location>
</feature>
<feature type="domain" description="IPT/TIG" evidence="4">
    <location>
        <begin position="2928"/>
        <end position="3012"/>
    </location>
</feature>
<dbReference type="Pfam" id="PF01833">
    <property type="entry name" value="TIG"/>
    <property type="match status" value="40"/>
</dbReference>
<feature type="domain" description="IPT/TIG" evidence="4">
    <location>
        <begin position="725"/>
        <end position="809"/>
    </location>
</feature>
<comment type="caution">
    <text evidence="5">The sequence shown here is derived from an EMBL/GenBank/DDBJ whole genome shotgun (WGS) entry which is preliminary data.</text>
</comment>
<feature type="domain" description="IPT/TIG" evidence="4">
    <location>
        <begin position="1244"/>
        <end position="1328"/>
    </location>
</feature>
<feature type="domain" description="IPT/TIG" evidence="4">
    <location>
        <begin position="467"/>
        <end position="551"/>
    </location>
</feature>
<keyword evidence="2" id="KW-1133">Transmembrane helix</keyword>
<feature type="domain" description="IPT/TIG" evidence="4">
    <location>
        <begin position="3098"/>
        <end position="3178"/>
    </location>
</feature>
<dbReference type="InterPro" id="IPR013783">
    <property type="entry name" value="Ig-like_fold"/>
</dbReference>
<feature type="domain" description="IPT/TIG" evidence="4">
    <location>
        <begin position="2763"/>
        <end position="2841"/>
    </location>
</feature>
<dbReference type="InterPro" id="IPR031148">
    <property type="entry name" value="Plexin"/>
</dbReference>
<dbReference type="PANTHER" id="PTHR22625">
    <property type="entry name" value="PLEXIN"/>
    <property type="match status" value="1"/>
</dbReference>